<feature type="region of interest" description="Disordered" evidence="1">
    <location>
        <begin position="1"/>
        <end position="33"/>
    </location>
</feature>
<dbReference type="GO" id="GO:0003677">
    <property type="term" value="F:DNA binding"/>
    <property type="evidence" value="ECO:0007669"/>
    <property type="project" value="InterPro"/>
</dbReference>
<dbReference type="Proteomes" id="UP000637578">
    <property type="component" value="Unassembled WGS sequence"/>
</dbReference>
<dbReference type="RefSeq" id="WP_189058657.1">
    <property type="nucleotide sequence ID" value="NZ_BMMK01000014.1"/>
</dbReference>
<dbReference type="InterPro" id="IPR036894">
    <property type="entry name" value="YbaB-like_sf"/>
</dbReference>
<accession>A0A8J3CDT8</accession>
<organism evidence="2 3">
    <name type="scientific">Longimycelium tulufanense</name>
    <dbReference type="NCBI Taxonomy" id="907463"/>
    <lineage>
        <taxon>Bacteria</taxon>
        <taxon>Bacillati</taxon>
        <taxon>Actinomycetota</taxon>
        <taxon>Actinomycetes</taxon>
        <taxon>Pseudonocardiales</taxon>
        <taxon>Pseudonocardiaceae</taxon>
        <taxon>Longimycelium</taxon>
    </lineage>
</organism>
<dbReference type="Pfam" id="PF02575">
    <property type="entry name" value="YbaB_DNA_bd"/>
    <property type="match status" value="1"/>
</dbReference>
<reference evidence="2" key="1">
    <citation type="journal article" date="2014" name="Int. J. Syst. Evol. Microbiol.">
        <title>Complete genome sequence of Corynebacterium casei LMG S-19264T (=DSM 44701T), isolated from a smear-ripened cheese.</title>
        <authorList>
            <consortium name="US DOE Joint Genome Institute (JGI-PGF)"/>
            <person name="Walter F."/>
            <person name="Albersmeier A."/>
            <person name="Kalinowski J."/>
            <person name="Ruckert C."/>
        </authorList>
    </citation>
    <scope>NUCLEOTIDE SEQUENCE</scope>
    <source>
        <strain evidence="2">CGMCC 4.5737</strain>
    </source>
</reference>
<keyword evidence="3" id="KW-1185">Reference proteome</keyword>
<gene>
    <name evidence="2" type="ORF">GCM10012275_33460</name>
</gene>
<evidence type="ECO:0008006" key="4">
    <source>
        <dbReference type="Google" id="ProtNLM"/>
    </source>
</evidence>
<feature type="region of interest" description="Disordered" evidence="1">
    <location>
        <begin position="131"/>
        <end position="152"/>
    </location>
</feature>
<comment type="caution">
    <text evidence="2">The sequence shown here is derived from an EMBL/GenBank/DDBJ whole genome shotgun (WGS) entry which is preliminary data.</text>
</comment>
<dbReference type="Gene3D" id="3.30.1310.10">
    <property type="entry name" value="Nucleoid-associated protein YbaB-like domain"/>
    <property type="match status" value="1"/>
</dbReference>
<evidence type="ECO:0000256" key="1">
    <source>
        <dbReference type="SAM" id="MobiDB-lite"/>
    </source>
</evidence>
<name>A0A8J3CDT8_9PSEU</name>
<reference evidence="2" key="2">
    <citation type="submission" date="2020-09" db="EMBL/GenBank/DDBJ databases">
        <authorList>
            <person name="Sun Q."/>
            <person name="Zhou Y."/>
        </authorList>
    </citation>
    <scope>NUCLEOTIDE SEQUENCE</scope>
    <source>
        <strain evidence="2">CGMCC 4.5737</strain>
    </source>
</reference>
<sequence length="152" mass="16089">MSEEWDRQTPPAVDPAVRRAGNTSTDPGTGRVADQVARTQYRVAEQLARTGPVTGHASSADGAVSVVVSPGGMLRSVRLTPAALHMGPDALAKEVVELAGRATRNAAARLHAALRGVLDQASVRNLEELGIRPYSEPDSDSDGYDPFSRRGF</sequence>
<dbReference type="AlphaFoldDB" id="A0A8J3CDT8"/>
<evidence type="ECO:0000313" key="2">
    <source>
        <dbReference type="EMBL" id="GGM59651.1"/>
    </source>
</evidence>
<proteinExistence type="predicted"/>
<evidence type="ECO:0000313" key="3">
    <source>
        <dbReference type="Proteomes" id="UP000637578"/>
    </source>
</evidence>
<dbReference type="InterPro" id="IPR004401">
    <property type="entry name" value="YbaB/EbfC"/>
</dbReference>
<dbReference type="EMBL" id="BMMK01000014">
    <property type="protein sequence ID" value="GGM59651.1"/>
    <property type="molecule type" value="Genomic_DNA"/>
</dbReference>
<protein>
    <recommendedName>
        <fullName evidence="4">YbaB/EbfC DNA-binding family protein</fullName>
    </recommendedName>
</protein>